<proteinExistence type="predicted"/>
<gene>
    <name evidence="1" type="ORF">POCTA_138.1.T1720040</name>
</gene>
<comment type="caution">
    <text evidence="1">The sequence shown here is derived from an EMBL/GenBank/DDBJ whole genome shotgun (WGS) entry which is preliminary data.</text>
</comment>
<protein>
    <submittedName>
        <fullName evidence="1">Uncharacterized protein</fullName>
    </submittedName>
</protein>
<dbReference type="Proteomes" id="UP000683925">
    <property type="component" value="Unassembled WGS sequence"/>
</dbReference>
<name>A0A8S1YKA5_PAROT</name>
<accession>A0A8S1YKA5</accession>
<sequence length="114" mass="13438">MNSVQIVFFHLLSEGKNKDYWELNSSTRMMMLVNQIQQFAPRQTRKTDSLEQQVNFKSKWNAMQVNKIQEKRKKISYLPHHLQGRSVIAVLVCILHEELLNAVLIKSQVVFTYC</sequence>
<organism evidence="1 2">
    <name type="scientific">Paramecium octaurelia</name>
    <dbReference type="NCBI Taxonomy" id="43137"/>
    <lineage>
        <taxon>Eukaryota</taxon>
        <taxon>Sar</taxon>
        <taxon>Alveolata</taxon>
        <taxon>Ciliophora</taxon>
        <taxon>Intramacronucleata</taxon>
        <taxon>Oligohymenophorea</taxon>
        <taxon>Peniculida</taxon>
        <taxon>Parameciidae</taxon>
        <taxon>Paramecium</taxon>
    </lineage>
</organism>
<dbReference type="AlphaFoldDB" id="A0A8S1YKA5"/>
<keyword evidence="2" id="KW-1185">Reference proteome</keyword>
<dbReference type="EMBL" id="CAJJDP010000176">
    <property type="protein sequence ID" value="CAD8214270.1"/>
    <property type="molecule type" value="Genomic_DNA"/>
</dbReference>
<evidence type="ECO:0000313" key="1">
    <source>
        <dbReference type="EMBL" id="CAD8214270.1"/>
    </source>
</evidence>
<reference evidence="1" key="1">
    <citation type="submission" date="2021-01" db="EMBL/GenBank/DDBJ databases">
        <authorList>
            <consortium name="Genoscope - CEA"/>
            <person name="William W."/>
        </authorList>
    </citation>
    <scope>NUCLEOTIDE SEQUENCE</scope>
</reference>
<evidence type="ECO:0000313" key="2">
    <source>
        <dbReference type="Proteomes" id="UP000683925"/>
    </source>
</evidence>